<gene>
    <name evidence="1" type="primary">Vigan.04G020000</name>
    <name evidence="1" type="ORF">VIGAN_04020000</name>
</gene>
<organism evidence="1 2">
    <name type="scientific">Vigna angularis var. angularis</name>
    <dbReference type="NCBI Taxonomy" id="157739"/>
    <lineage>
        <taxon>Eukaryota</taxon>
        <taxon>Viridiplantae</taxon>
        <taxon>Streptophyta</taxon>
        <taxon>Embryophyta</taxon>
        <taxon>Tracheophyta</taxon>
        <taxon>Spermatophyta</taxon>
        <taxon>Magnoliopsida</taxon>
        <taxon>eudicotyledons</taxon>
        <taxon>Gunneridae</taxon>
        <taxon>Pentapetalae</taxon>
        <taxon>rosids</taxon>
        <taxon>fabids</taxon>
        <taxon>Fabales</taxon>
        <taxon>Fabaceae</taxon>
        <taxon>Papilionoideae</taxon>
        <taxon>50 kb inversion clade</taxon>
        <taxon>NPAAA clade</taxon>
        <taxon>indigoferoid/millettioid clade</taxon>
        <taxon>Phaseoleae</taxon>
        <taxon>Vigna</taxon>
    </lineage>
</organism>
<sequence length="152" mass="17118">MAVAENDGDRIRSVLVMGVAIEIRGGRRWWFGGFGEGLRYREDDGGSDLDHGRREKTEAESQMALKSGFWVPGFTDAKQNQYRGSRWALVEDKLRWKCQPKIFSASPFLIRETHTVSSFHFCRVLASPCASNNCSAMLVLSGSQGVDDGRWR</sequence>
<reference evidence="1 2" key="1">
    <citation type="journal article" date="2015" name="Sci. Rep.">
        <title>The power of single molecule real-time sequencing technology in the de novo assembly of a eukaryotic genome.</title>
        <authorList>
            <person name="Sakai H."/>
            <person name="Naito K."/>
            <person name="Ogiso-Tanaka E."/>
            <person name="Takahashi Y."/>
            <person name="Iseki K."/>
            <person name="Muto C."/>
            <person name="Satou K."/>
            <person name="Teruya K."/>
            <person name="Shiroma A."/>
            <person name="Shimoji M."/>
            <person name="Hirano T."/>
            <person name="Itoh T."/>
            <person name="Kaga A."/>
            <person name="Tomooka N."/>
        </authorList>
    </citation>
    <scope>NUCLEOTIDE SEQUENCE [LARGE SCALE GENOMIC DNA]</scope>
    <source>
        <strain evidence="2">cv. Shumari</strain>
    </source>
</reference>
<keyword evidence="2" id="KW-1185">Reference proteome</keyword>
<protein>
    <submittedName>
        <fullName evidence="1">Uncharacterized protein</fullName>
    </submittedName>
</protein>
<evidence type="ECO:0000313" key="2">
    <source>
        <dbReference type="Proteomes" id="UP000291084"/>
    </source>
</evidence>
<dbReference type="Proteomes" id="UP000291084">
    <property type="component" value="Chromosome 4"/>
</dbReference>
<dbReference type="EMBL" id="AP015037">
    <property type="protein sequence ID" value="BAT83099.1"/>
    <property type="molecule type" value="Genomic_DNA"/>
</dbReference>
<accession>A0A0S3RRA1</accession>
<dbReference type="AlphaFoldDB" id="A0A0S3RRA1"/>
<proteinExistence type="predicted"/>
<evidence type="ECO:0000313" key="1">
    <source>
        <dbReference type="EMBL" id="BAT83099.1"/>
    </source>
</evidence>
<name>A0A0S3RRA1_PHAAN</name>